<accession>A0ABY5YCY0</accession>
<sequence length="272" mass="30919">MTPLSWRHTWRKFRVLMATQFAHMTVYRAEIVIWMLSGTLSLIMGLIWMQQAASAPGGEIGGYTARDFASYFIATWGTAQVLVVWVAWELSFDVRQGTLSPKLLRPIDPFWMHYVGHWAERIVRLPLMFVLLVIFAMLTGASYTTQVSHWLVYLLLVPLAFTLRFFMEYCIGLLAFWFEAAENFQELIWVLYAALGGLLAPLSLYPAAVQKVAAFTPFPYMLGLPCDLLTGKATLSDALRGFFILLTWTVGLGLLRVWMWRKGVRKYGAVGA</sequence>
<dbReference type="EMBL" id="CP104213">
    <property type="protein sequence ID" value="UWX62924.1"/>
    <property type="molecule type" value="Genomic_DNA"/>
</dbReference>
<proteinExistence type="predicted"/>
<keyword evidence="1" id="KW-0472">Membrane</keyword>
<feature type="transmembrane region" description="Helical" evidence="1">
    <location>
        <begin position="150"/>
        <end position="177"/>
    </location>
</feature>
<evidence type="ECO:0000313" key="3">
    <source>
        <dbReference type="Proteomes" id="UP001060261"/>
    </source>
</evidence>
<dbReference type="Pfam" id="PF06182">
    <property type="entry name" value="ABC2_membrane_6"/>
    <property type="match status" value="1"/>
</dbReference>
<reference evidence="2" key="1">
    <citation type="submission" date="2022-09" db="EMBL/GenBank/DDBJ databases">
        <title>genome sequence of Deinococcus rubellus.</title>
        <authorList>
            <person name="Srinivasan S."/>
        </authorList>
    </citation>
    <scope>NUCLEOTIDE SEQUENCE</scope>
    <source>
        <strain evidence="2">Ant6</strain>
    </source>
</reference>
<evidence type="ECO:0000313" key="2">
    <source>
        <dbReference type="EMBL" id="UWX62924.1"/>
    </source>
</evidence>
<gene>
    <name evidence="2" type="ORF">N0D28_09100</name>
</gene>
<feature type="transmembrane region" description="Helical" evidence="1">
    <location>
        <begin position="189"/>
        <end position="208"/>
    </location>
</feature>
<feature type="transmembrane region" description="Helical" evidence="1">
    <location>
        <begin position="21"/>
        <end position="48"/>
    </location>
</feature>
<evidence type="ECO:0000256" key="1">
    <source>
        <dbReference type="SAM" id="Phobius"/>
    </source>
</evidence>
<dbReference type="RefSeq" id="WP_260559217.1">
    <property type="nucleotide sequence ID" value="NZ_BAABEC010000157.1"/>
</dbReference>
<dbReference type="PANTHER" id="PTHR36832:SF1">
    <property type="entry name" value="SLR1174 PROTEIN"/>
    <property type="match status" value="1"/>
</dbReference>
<name>A0ABY5YCY0_9DEIO</name>
<keyword evidence="1" id="KW-0812">Transmembrane</keyword>
<protein>
    <submittedName>
        <fullName evidence="2">ABC-2 family transporter protein</fullName>
    </submittedName>
</protein>
<dbReference type="InterPro" id="IPR010390">
    <property type="entry name" value="ABC-2_transporter-like"/>
</dbReference>
<keyword evidence="1" id="KW-1133">Transmembrane helix</keyword>
<dbReference type="Proteomes" id="UP001060261">
    <property type="component" value="Chromosome"/>
</dbReference>
<feature type="transmembrane region" description="Helical" evidence="1">
    <location>
        <begin position="68"/>
        <end position="88"/>
    </location>
</feature>
<feature type="transmembrane region" description="Helical" evidence="1">
    <location>
        <begin position="122"/>
        <end position="144"/>
    </location>
</feature>
<dbReference type="PANTHER" id="PTHR36832">
    <property type="entry name" value="SLR1174 PROTEIN-RELATED"/>
    <property type="match status" value="1"/>
</dbReference>
<feature type="transmembrane region" description="Helical" evidence="1">
    <location>
        <begin position="238"/>
        <end position="258"/>
    </location>
</feature>
<keyword evidence="3" id="KW-1185">Reference proteome</keyword>
<organism evidence="2 3">
    <name type="scientific">Deinococcus rubellus</name>
    <dbReference type="NCBI Taxonomy" id="1889240"/>
    <lineage>
        <taxon>Bacteria</taxon>
        <taxon>Thermotogati</taxon>
        <taxon>Deinococcota</taxon>
        <taxon>Deinococci</taxon>
        <taxon>Deinococcales</taxon>
        <taxon>Deinococcaceae</taxon>
        <taxon>Deinococcus</taxon>
    </lineage>
</organism>